<evidence type="ECO:0000313" key="2">
    <source>
        <dbReference type="Proteomes" id="UP000789831"/>
    </source>
</evidence>
<comment type="caution">
    <text evidence="1">The sequence shown here is derived from an EMBL/GenBank/DDBJ whole genome shotgun (WGS) entry which is preliminary data.</text>
</comment>
<accession>A0A9N9AAV9</accession>
<sequence>MSLFPPVLEAISTRFRQRQARVYLYNVTRPLSLSGRASEIKKVRICIFPNAFVNVEIFNAHSTCPYSLTQNFGVKCLAYFSYLFPQHELRVREDMNGEVIRDLKRQRNSNTIFFVIMSSSTLYENIYNFLLDSPSDHITAFSVIFQLIDDDTWYSKDKLREIIHQAIIVVKKNYDQTSEKYLKLVDIPLKFDDAYEGVSSLRSIKESKQEEPLTKNEIETNLRVLKTNLKNSKAPYAHHFRKYLKKKSASDLSWRVPLASQVICADSEMVRTLEVDAYNFFMDPAERMKVTAPDLVKNNCDSFVLNFIDSITDVPNNRLLHDKSWKESNEKLAKVTLGILDIL</sequence>
<dbReference type="EMBL" id="CAJVPL010000701">
    <property type="protein sequence ID" value="CAG8522656.1"/>
    <property type="molecule type" value="Genomic_DNA"/>
</dbReference>
<proteinExistence type="predicted"/>
<protein>
    <submittedName>
        <fullName evidence="1">10928_t:CDS:1</fullName>
    </submittedName>
</protein>
<name>A0A9N9AAV9_9GLOM</name>
<keyword evidence="2" id="KW-1185">Reference proteome</keyword>
<dbReference type="OrthoDB" id="2442738at2759"/>
<gene>
    <name evidence="1" type="ORF">AGERDE_LOCUS5319</name>
</gene>
<dbReference type="AlphaFoldDB" id="A0A9N9AAV9"/>
<evidence type="ECO:0000313" key="1">
    <source>
        <dbReference type="EMBL" id="CAG8522656.1"/>
    </source>
</evidence>
<dbReference type="Proteomes" id="UP000789831">
    <property type="component" value="Unassembled WGS sequence"/>
</dbReference>
<organism evidence="1 2">
    <name type="scientific">Ambispora gerdemannii</name>
    <dbReference type="NCBI Taxonomy" id="144530"/>
    <lineage>
        <taxon>Eukaryota</taxon>
        <taxon>Fungi</taxon>
        <taxon>Fungi incertae sedis</taxon>
        <taxon>Mucoromycota</taxon>
        <taxon>Glomeromycotina</taxon>
        <taxon>Glomeromycetes</taxon>
        <taxon>Archaeosporales</taxon>
        <taxon>Ambisporaceae</taxon>
        <taxon>Ambispora</taxon>
    </lineage>
</organism>
<reference evidence="1" key="1">
    <citation type="submission" date="2021-06" db="EMBL/GenBank/DDBJ databases">
        <authorList>
            <person name="Kallberg Y."/>
            <person name="Tangrot J."/>
            <person name="Rosling A."/>
        </authorList>
    </citation>
    <scope>NUCLEOTIDE SEQUENCE</scope>
    <source>
        <strain evidence="1">MT106</strain>
    </source>
</reference>